<organism evidence="1">
    <name type="scientific">Nothobranchius furzeri</name>
    <name type="common">Turquoise killifish</name>
    <dbReference type="NCBI Taxonomy" id="105023"/>
    <lineage>
        <taxon>Eukaryota</taxon>
        <taxon>Metazoa</taxon>
        <taxon>Chordata</taxon>
        <taxon>Craniata</taxon>
        <taxon>Vertebrata</taxon>
        <taxon>Euteleostomi</taxon>
        <taxon>Actinopterygii</taxon>
        <taxon>Neopterygii</taxon>
        <taxon>Teleostei</taxon>
        <taxon>Neoteleostei</taxon>
        <taxon>Acanthomorphata</taxon>
        <taxon>Ovalentaria</taxon>
        <taxon>Atherinomorphae</taxon>
        <taxon>Cyprinodontiformes</taxon>
        <taxon>Nothobranchiidae</taxon>
        <taxon>Nothobranchius</taxon>
    </lineage>
</organism>
<gene>
    <name evidence="1" type="primary">Nfu_g_1_025916</name>
</gene>
<accession>A0A1A7ZZC6</accession>
<dbReference type="AlphaFoldDB" id="A0A1A7ZZC6"/>
<dbReference type="EMBL" id="HADY01009767">
    <property type="protein sequence ID" value="SBP48252.1"/>
    <property type="molecule type" value="Transcribed_RNA"/>
</dbReference>
<reference evidence="1" key="2">
    <citation type="submission" date="2016-06" db="EMBL/GenBank/DDBJ databases">
        <title>The genome of a short-lived fish provides insights into sex chromosome evolution and the genetic control of aging.</title>
        <authorList>
            <person name="Reichwald K."/>
            <person name="Felder M."/>
            <person name="Petzold A."/>
            <person name="Koch P."/>
            <person name="Groth M."/>
            <person name="Platzer M."/>
        </authorList>
    </citation>
    <scope>NUCLEOTIDE SEQUENCE</scope>
    <source>
        <tissue evidence="1">Brain</tissue>
    </source>
</reference>
<sequence length="45" mass="5183">MNINYFEGGPSWCYHFMQRNRLSITARTTVSQNLPAGFQARVDGF</sequence>
<evidence type="ECO:0000313" key="1">
    <source>
        <dbReference type="EMBL" id="SBP48252.1"/>
    </source>
</evidence>
<reference evidence="1" key="1">
    <citation type="submission" date="2016-05" db="EMBL/GenBank/DDBJ databases">
        <authorList>
            <person name="Lavstsen T."/>
            <person name="Jespersen J.S."/>
        </authorList>
    </citation>
    <scope>NUCLEOTIDE SEQUENCE</scope>
    <source>
        <tissue evidence="1">Brain</tissue>
    </source>
</reference>
<feature type="non-terminal residue" evidence="1">
    <location>
        <position position="45"/>
    </location>
</feature>
<name>A0A1A7ZZC6_NOTFU</name>
<proteinExistence type="predicted"/>
<protein>
    <submittedName>
        <fullName evidence="1">Uncharacterized protein</fullName>
    </submittedName>
</protein>